<name>A0ACC6V0R7_9CREN</name>
<protein>
    <submittedName>
        <fullName evidence="1">Branched-chain amino acid transaminase</fullName>
        <ecNumber evidence="1">2.6.1.42</ecNumber>
    </submittedName>
</protein>
<keyword evidence="1" id="KW-0808">Transferase</keyword>
<reference evidence="1" key="1">
    <citation type="submission" date="2024-07" db="EMBL/GenBank/DDBJ databases">
        <title>Metagenome and Metagenome-Assembled Genomes of Archaea from a hot spring from the geothermal field of Los Azufres, Mexico.</title>
        <authorList>
            <person name="Marin-Paredes R."/>
            <person name="Martinez-Romero E."/>
            <person name="Servin-Garciduenas L.E."/>
        </authorList>
    </citation>
    <scope>NUCLEOTIDE SEQUENCE</scope>
</reference>
<gene>
    <name evidence="1" type="ORF">TU35_004700</name>
</gene>
<evidence type="ECO:0000313" key="1">
    <source>
        <dbReference type="EMBL" id="MFB6490537.1"/>
    </source>
</evidence>
<proteinExistence type="predicted"/>
<accession>A0ACC6V0R7</accession>
<dbReference type="EC" id="2.6.1.42" evidence="1"/>
<evidence type="ECO:0000313" key="2">
    <source>
        <dbReference type="Proteomes" id="UP000033636"/>
    </source>
</evidence>
<sequence>MKIWVDGRLVEEGEARVHVLSPTLNYGYGVFEGIRAYWAGDNLYVFRLKEHVERLLRSARIIGMALPYAERELEAAVVEVLRANNFREDVYIRPIAYIAKPQIGLDVRGIEASIAIAAVPFGKYLKPGGVKAAVVSWRRAHSSMLPVMAKATGIYLNSIMALLEAKARGADEAVLLNAEGKVVEGSGENIFVVRRGLLTTPPVEDGILEGITRETVITLAGDLGVPVLEKSIAREELYTADEAFFVGTAAEVTPIIEVDGRPLQIGPITTKLADYYRQVVLGRVEKYRGWLTPVY</sequence>
<organism evidence="1 2">
    <name type="scientific">Thermoproteus sp. AZ2</name>
    <dbReference type="NCBI Taxonomy" id="1609232"/>
    <lineage>
        <taxon>Archaea</taxon>
        <taxon>Thermoproteota</taxon>
        <taxon>Thermoprotei</taxon>
        <taxon>Thermoproteales</taxon>
        <taxon>Thermoproteaceae</taxon>
        <taxon>Thermoproteus</taxon>
    </lineage>
</organism>
<dbReference type="Proteomes" id="UP000033636">
    <property type="component" value="Unassembled WGS sequence"/>
</dbReference>
<comment type="caution">
    <text evidence="1">The sequence shown here is derived from an EMBL/GenBank/DDBJ whole genome shotgun (WGS) entry which is preliminary data.</text>
</comment>
<dbReference type="EMBL" id="JZWT02000010">
    <property type="protein sequence ID" value="MFB6490537.1"/>
    <property type="molecule type" value="Genomic_DNA"/>
</dbReference>
<keyword evidence="1" id="KW-0032">Aminotransferase</keyword>